<proteinExistence type="predicted"/>
<dbReference type="Proteomes" id="UP000189701">
    <property type="component" value="Unplaced"/>
</dbReference>
<dbReference type="eggNOG" id="ENOG502R846">
    <property type="taxonomic scope" value="Eukaryota"/>
</dbReference>
<reference evidence="3" key="2">
    <citation type="submission" date="2025-08" db="UniProtKB">
        <authorList>
            <consortium name="RefSeq"/>
        </authorList>
    </citation>
    <scope>IDENTIFICATION</scope>
    <source>
        <tissue evidence="3">Leaf</tissue>
    </source>
</reference>
<accession>A0A1U7XK84</accession>
<dbReference type="RefSeq" id="XP_009790016.1">
    <property type="nucleotide sequence ID" value="XM_009791714.1"/>
</dbReference>
<evidence type="ECO:0000313" key="3">
    <source>
        <dbReference type="RefSeq" id="XP_009790016.1"/>
    </source>
</evidence>
<dbReference type="AlphaFoldDB" id="A0A1U7XK84"/>
<feature type="region of interest" description="Disordered" evidence="1">
    <location>
        <begin position="21"/>
        <end position="103"/>
    </location>
</feature>
<organism evidence="2 3">
    <name type="scientific">Nicotiana sylvestris</name>
    <name type="common">Wood tobacco</name>
    <name type="synonym">South American tobacco</name>
    <dbReference type="NCBI Taxonomy" id="4096"/>
    <lineage>
        <taxon>Eukaryota</taxon>
        <taxon>Viridiplantae</taxon>
        <taxon>Streptophyta</taxon>
        <taxon>Embryophyta</taxon>
        <taxon>Tracheophyta</taxon>
        <taxon>Spermatophyta</taxon>
        <taxon>Magnoliopsida</taxon>
        <taxon>eudicotyledons</taxon>
        <taxon>Gunneridae</taxon>
        <taxon>Pentapetalae</taxon>
        <taxon>asterids</taxon>
        <taxon>lamiids</taxon>
        <taxon>Solanales</taxon>
        <taxon>Solanaceae</taxon>
        <taxon>Nicotianoideae</taxon>
        <taxon>Nicotianeae</taxon>
        <taxon>Nicotiana</taxon>
    </lineage>
</organism>
<feature type="compositionally biased region" description="Polar residues" evidence="1">
    <location>
        <begin position="69"/>
        <end position="85"/>
    </location>
</feature>
<sequence>MDKRARIPSQKALMAKEISTSYGIAQRGQKSSNSSKELARKTQPSPKTNETVTLNRETEKSQRIWSEVLQASPSEDQAAPTSSGKKSWADEVEEEMETQKKQGSIWDDFDIAKISNAGYKLEYVEPKTHGSNKLEQREYYISAFPNCYATD</sequence>
<feature type="compositionally biased region" description="Polar residues" evidence="1">
    <location>
        <begin position="21"/>
        <end position="55"/>
    </location>
</feature>
<protein>
    <submittedName>
        <fullName evidence="3">Uncharacterized protein LOC104237544 isoform X1</fullName>
    </submittedName>
</protein>
<reference evidence="2" key="1">
    <citation type="journal article" date="2013" name="Genome Biol.">
        <title>Reference genomes and transcriptomes of Nicotiana sylvestris and Nicotiana tomentosiformis.</title>
        <authorList>
            <person name="Sierro N."/>
            <person name="Battey J.N."/>
            <person name="Ouadi S."/>
            <person name="Bovet L."/>
            <person name="Goepfert S."/>
            <person name="Bakaher N."/>
            <person name="Peitsch M.C."/>
            <person name="Ivanov N.V."/>
        </authorList>
    </citation>
    <scope>NUCLEOTIDE SEQUENCE [LARGE SCALE GENOMIC DNA]</scope>
</reference>
<keyword evidence="2" id="KW-1185">Reference proteome</keyword>
<name>A0A1U7XK84_NICSY</name>
<evidence type="ECO:0000313" key="2">
    <source>
        <dbReference type="Proteomes" id="UP000189701"/>
    </source>
</evidence>
<evidence type="ECO:0000256" key="1">
    <source>
        <dbReference type="SAM" id="MobiDB-lite"/>
    </source>
</evidence>
<gene>
    <name evidence="3" type="primary">LOC104237544</name>
</gene>